<protein>
    <submittedName>
        <fullName evidence="1">Uncharacterized protein</fullName>
    </submittedName>
</protein>
<dbReference type="AlphaFoldDB" id="J7TML6"/>
<evidence type="ECO:0000313" key="2">
    <source>
        <dbReference type="Proteomes" id="UP000006983"/>
    </source>
</evidence>
<keyword evidence="1" id="KW-0614">Plasmid</keyword>
<accession>J7TML6</accession>
<sequence length="216" mass="24878">MNKEGEKTMTVMHQGLYYIEKLTQNNCNLAGFPSDLINDRISAIIDSNKMEMKHSLRYRPVKNVVLNRERVSNLPPIEIPFESSLYYDVEEINPGLSKLVVTVEHAAAFQESDIRMLEARLTMLQRANACGNFSTSNFCNRFPEEIRDDLSLLDLLAWGTKDMPTFLFCMLESALDSYRGFYSLRDLMEDANSTLQQGYSQAVYWLYSGVKGQYEY</sequence>
<proteinExistence type="predicted"/>
<dbReference type="Proteomes" id="UP000006983">
    <property type="component" value="Unassembled WGS sequence"/>
</dbReference>
<organism evidence="1 2">
    <name type="scientific">Streptococcus salivarius K12</name>
    <dbReference type="NCBI Taxonomy" id="1200793"/>
    <lineage>
        <taxon>Bacteria</taxon>
        <taxon>Bacillati</taxon>
        <taxon>Bacillota</taxon>
        <taxon>Bacilli</taxon>
        <taxon>Lactobacillales</taxon>
        <taxon>Streptococcaceae</taxon>
        <taxon>Streptococcus</taxon>
    </lineage>
</organism>
<comment type="caution">
    <text evidence="1">The sequence shown here is derived from an EMBL/GenBank/DDBJ whole genome shotgun (WGS) entry which is preliminary data.</text>
</comment>
<dbReference type="PATRIC" id="fig|1200793.3.peg.2144"/>
<evidence type="ECO:0000313" key="1">
    <source>
        <dbReference type="EMBL" id="EJO15334.1"/>
    </source>
</evidence>
<name>J7TML6_STRSL</name>
<dbReference type="EMBL" id="ALIF01000007">
    <property type="protein sequence ID" value="EJO15334.1"/>
    <property type="molecule type" value="Genomic_DNA"/>
</dbReference>
<gene>
    <name evidence="1" type="ORF">RSSL_00093</name>
</gene>
<reference evidence="1 2" key="1">
    <citation type="journal article" date="2012" name="J. Bacteriol.">
        <title>Genome Sequence of the Lantibiotic Bacteriocin Producer Streptococcus salivarius Strain K12.</title>
        <authorList>
            <person name="Barretto C."/>
            <person name="Alvarez-Martin P."/>
            <person name="Foata F."/>
            <person name="Renault P."/>
            <person name="Berger B."/>
        </authorList>
    </citation>
    <scope>NUCLEOTIDE SEQUENCE [LARGE SCALE GENOMIC DNA]</scope>
    <source>
        <strain evidence="1 2">K12</strain>
        <plasmid evidence="1">pRSSL1</plasmid>
    </source>
</reference>
<keyword evidence="2" id="KW-1185">Reference proteome</keyword>
<geneLocation type="plasmid" evidence="1">
    <name>pRSSL1</name>
</geneLocation>